<dbReference type="PROSITE" id="PS51257">
    <property type="entry name" value="PROKAR_LIPOPROTEIN"/>
    <property type="match status" value="1"/>
</dbReference>
<dbReference type="Proteomes" id="UP000217076">
    <property type="component" value="Unassembled WGS sequence"/>
</dbReference>
<evidence type="ECO:0000256" key="1">
    <source>
        <dbReference type="SAM" id="MobiDB-lite"/>
    </source>
</evidence>
<dbReference type="EMBL" id="FNCV01000005">
    <property type="protein sequence ID" value="SDH24883.1"/>
    <property type="molecule type" value="Genomic_DNA"/>
</dbReference>
<dbReference type="OrthoDB" id="7363652at2"/>
<dbReference type="RefSeq" id="WP_092618701.1">
    <property type="nucleotide sequence ID" value="NZ_FNCV01000005.1"/>
</dbReference>
<sequence>MKLPDPKAVAKAVAITLALSGLLAACGGPYEDIRREAGEVSMVGTSTPDLIALCYNASGTTPEALKAMADEACARTGRSARFVGQNRYQCSVRAPHRAYFACIGQAEAVHATPADALKARARRRLAEEAGHLTPASPVPTAPVVSPNVAPSILPSPAFPQAPSLDSIPRPAEADKGIHIAPATPGGIYPEGGGPGFPRL</sequence>
<accession>A0A1G8AVP9</accession>
<organism evidence="2 3">
    <name type="scientific">Roseospirillum parvum</name>
    <dbReference type="NCBI Taxonomy" id="83401"/>
    <lineage>
        <taxon>Bacteria</taxon>
        <taxon>Pseudomonadati</taxon>
        <taxon>Pseudomonadota</taxon>
        <taxon>Alphaproteobacteria</taxon>
        <taxon>Rhodospirillales</taxon>
        <taxon>Rhodospirillaceae</taxon>
        <taxon>Roseospirillum</taxon>
    </lineage>
</organism>
<feature type="region of interest" description="Disordered" evidence="1">
    <location>
        <begin position="176"/>
        <end position="199"/>
    </location>
</feature>
<reference evidence="3" key="1">
    <citation type="submission" date="2016-10" db="EMBL/GenBank/DDBJ databases">
        <authorList>
            <person name="Varghese N."/>
            <person name="Submissions S."/>
        </authorList>
    </citation>
    <scope>NUCLEOTIDE SEQUENCE [LARGE SCALE GENOMIC DNA]</scope>
    <source>
        <strain evidence="3">930I</strain>
    </source>
</reference>
<gene>
    <name evidence="2" type="ORF">SAMN05421742_105120</name>
</gene>
<evidence type="ECO:0000313" key="3">
    <source>
        <dbReference type="Proteomes" id="UP000217076"/>
    </source>
</evidence>
<dbReference type="STRING" id="83401.SAMN05421742_105120"/>
<dbReference type="AlphaFoldDB" id="A0A1G8AVP9"/>
<proteinExistence type="predicted"/>
<name>A0A1G8AVP9_9PROT</name>
<evidence type="ECO:0000313" key="2">
    <source>
        <dbReference type="EMBL" id="SDH24883.1"/>
    </source>
</evidence>
<protein>
    <submittedName>
        <fullName evidence="2">Uncharacterized protein</fullName>
    </submittedName>
</protein>
<feature type="compositionally biased region" description="Gly residues" evidence="1">
    <location>
        <begin position="188"/>
        <end position="199"/>
    </location>
</feature>
<keyword evidence="3" id="KW-1185">Reference proteome</keyword>